<evidence type="ECO:0000256" key="2">
    <source>
        <dbReference type="ARBA" id="ARBA00022980"/>
    </source>
</evidence>
<dbReference type="PANTHER" id="PTHR12534">
    <property type="entry name" value="30S RIBOSOMAL PROTEIN S2 PROKARYOTIC AND ORGANELLAR"/>
    <property type="match status" value="1"/>
</dbReference>
<dbReference type="GO" id="GO:0005763">
    <property type="term" value="C:mitochondrial small ribosomal subunit"/>
    <property type="evidence" value="ECO:0007669"/>
    <property type="project" value="TreeGrafter"/>
</dbReference>
<keyword evidence="6" id="KW-0150">Chloroplast</keyword>
<geneLocation type="chloroplast" evidence="6"/>
<reference evidence="6" key="1">
    <citation type="journal article" date="2014" name="BMC Genomics">
        <title>Six newly sequenced chloroplast genomes from prasinophyte green algae provide insights into the relationships among prasinophyte lineages and the diversity of streamlined genome architecture in picoplanktonic species.</title>
        <authorList>
            <person name="Lemieux C."/>
            <person name="Otis C."/>
            <person name="Turmel M."/>
        </authorList>
    </citation>
    <scope>NUCLEOTIDE SEQUENCE</scope>
</reference>
<dbReference type="CDD" id="cd01425">
    <property type="entry name" value="RPS2"/>
    <property type="match status" value="1"/>
</dbReference>
<dbReference type="PROSITE" id="PS00963">
    <property type="entry name" value="RIBOSOMAL_S2_2"/>
    <property type="match status" value="1"/>
</dbReference>
<dbReference type="NCBIfam" id="TIGR01011">
    <property type="entry name" value="rpsB_bact"/>
    <property type="match status" value="1"/>
</dbReference>
<gene>
    <name evidence="4 6" type="primary">rps2</name>
</gene>
<sequence>MDKEIIPGLVYTGAHLGHKTQNWHPKMKPFIYKTEKNTHIIDVVQTSLQLKKACEFLFKMSVKGKKVLIVGTKSHLEEIIIFEATRCQAFWVARRWLGGLLTNQPTIQTRIKKLLALEKGNTTTALTKKEQVRQAREVQRLQSNFSGLRQMKELPDCVIIIDPVKEANALKECAKLNIPTIAVIDTNGDPTKVDFPIAANDDSILSIQYILRTLCNSIRDGLCYRLASQGL</sequence>
<keyword evidence="6" id="KW-0934">Plastid</keyword>
<proteinExistence type="inferred from homology"/>
<accession>A0A088CKG6</accession>
<dbReference type="GO" id="GO:0009507">
    <property type="term" value="C:chloroplast"/>
    <property type="evidence" value="ECO:0007669"/>
    <property type="project" value="UniProtKB-SubCell"/>
</dbReference>
<dbReference type="Gene3D" id="1.10.287.610">
    <property type="entry name" value="Helix hairpin bin"/>
    <property type="match status" value="1"/>
</dbReference>
<name>A0A088CKG6_9CHLO</name>
<keyword evidence="3 4" id="KW-0687">Ribonucleoprotein</keyword>
<evidence type="ECO:0000256" key="1">
    <source>
        <dbReference type="ARBA" id="ARBA00006242"/>
    </source>
</evidence>
<comment type="similarity">
    <text evidence="1 4 5">Belongs to the universal ribosomal protein uS2 family.</text>
</comment>
<evidence type="ECO:0000256" key="5">
    <source>
        <dbReference type="RuleBase" id="RU003631"/>
    </source>
</evidence>
<evidence type="ECO:0000256" key="3">
    <source>
        <dbReference type="ARBA" id="ARBA00023274"/>
    </source>
</evidence>
<evidence type="ECO:0000313" key="6">
    <source>
        <dbReference type="EMBL" id="AID67882.1"/>
    </source>
</evidence>
<dbReference type="AlphaFoldDB" id="A0A088CKG6"/>
<dbReference type="SUPFAM" id="SSF52313">
    <property type="entry name" value="Ribosomal protein S2"/>
    <property type="match status" value="1"/>
</dbReference>
<dbReference type="Pfam" id="PF00318">
    <property type="entry name" value="Ribosomal_S2"/>
    <property type="match status" value="1"/>
</dbReference>
<dbReference type="PANTHER" id="PTHR12534:SF0">
    <property type="entry name" value="SMALL RIBOSOMAL SUBUNIT PROTEIN US2M"/>
    <property type="match status" value="1"/>
</dbReference>
<dbReference type="PRINTS" id="PR00395">
    <property type="entry name" value="RIBOSOMALS2"/>
</dbReference>
<dbReference type="HAMAP" id="MF_00291_B">
    <property type="entry name" value="Ribosomal_uS2_B"/>
    <property type="match status" value="1"/>
</dbReference>
<evidence type="ECO:0000256" key="4">
    <source>
        <dbReference type="HAMAP-Rule" id="MF_00291"/>
    </source>
</evidence>
<dbReference type="EMBL" id="KJ746602">
    <property type="protein sequence ID" value="AID67882.1"/>
    <property type="molecule type" value="Genomic_DNA"/>
</dbReference>
<dbReference type="InterPro" id="IPR001865">
    <property type="entry name" value="Ribosomal_uS2"/>
</dbReference>
<dbReference type="GO" id="GO:0006412">
    <property type="term" value="P:translation"/>
    <property type="evidence" value="ECO:0007669"/>
    <property type="project" value="UniProtKB-UniRule"/>
</dbReference>
<keyword evidence="2 4" id="KW-0689">Ribosomal protein</keyword>
<dbReference type="InterPro" id="IPR023591">
    <property type="entry name" value="Ribosomal_uS2_flav_dom_sf"/>
</dbReference>
<protein>
    <recommendedName>
        <fullName evidence="4">Small ribosomal subunit protein uS2c</fullName>
    </recommendedName>
</protein>
<dbReference type="GO" id="GO:0003735">
    <property type="term" value="F:structural constituent of ribosome"/>
    <property type="evidence" value="ECO:0007669"/>
    <property type="project" value="InterPro"/>
</dbReference>
<dbReference type="Gene3D" id="3.40.50.10490">
    <property type="entry name" value="Glucose-6-phosphate isomerase like protein, domain 1"/>
    <property type="match status" value="1"/>
</dbReference>
<organism evidence="6">
    <name type="scientific">prasinophyte sp. MBIC10622</name>
    <dbReference type="NCBI Taxonomy" id="156113"/>
    <lineage>
        <taxon>Eukaryota</taxon>
        <taxon>Viridiplantae</taxon>
        <taxon>Chlorophyta</taxon>
    </lineage>
</organism>
<comment type="subcellular location">
    <subcellularLocation>
        <location evidence="4">Plastid</location>
        <location evidence="4">Chloroplast</location>
    </subcellularLocation>
</comment>
<dbReference type="InterPro" id="IPR018130">
    <property type="entry name" value="Ribosomal_uS2_CS"/>
</dbReference>
<dbReference type="InterPro" id="IPR005706">
    <property type="entry name" value="Ribosomal_uS2_bac/mit/plastid"/>
</dbReference>